<name>A0A4Y2DR11_ARAVE</name>
<protein>
    <submittedName>
        <fullName evidence="6">SHC SH2 domain-binding protein 1</fullName>
    </submittedName>
</protein>
<dbReference type="InterPro" id="IPR012334">
    <property type="entry name" value="Pectin_lyas_fold"/>
</dbReference>
<dbReference type="GO" id="GO:0005819">
    <property type="term" value="C:spindle"/>
    <property type="evidence" value="ECO:0007669"/>
    <property type="project" value="UniProtKB-SubCell"/>
</dbReference>
<feature type="domain" description="Right handed beta helix" evidence="4">
    <location>
        <begin position="345"/>
        <end position="427"/>
    </location>
</feature>
<reference evidence="6 7" key="1">
    <citation type="journal article" date="2019" name="Sci. Rep.">
        <title>Orb-weaving spider Araneus ventricosus genome elucidates the spidroin gene catalogue.</title>
        <authorList>
            <person name="Kono N."/>
            <person name="Nakamura H."/>
            <person name="Ohtoshi R."/>
            <person name="Moran D.A.P."/>
            <person name="Shinohara A."/>
            <person name="Yoshida Y."/>
            <person name="Fujiwara M."/>
            <person name="Mori M."/>
            <person name="Tomita M."/>
            <person name="Arakawa K."/>
        </authorList>
    </citation>
    <scope>NUCLEOTIDE SEQUENCE [LARGE SCALE GENOMIC DNA]</scope>
</reference>
<keyword evidence="2" id="KW-0963">Cytoplasm</keyword>
<dbReference type="AlphaFoldDB" id="A0A4Y2DR11"/>
<proteinExistence type="predicted"/>
<evidence type="ECO:0000259" key="5">
    <source>
        <dbReference type="Pfam" id="PF23762"/>
    </source>
</evidence>
<dbReference type="InterPro" id="IPR006626">
    <property type="entry name" value="PbH1"/>
</dbReference>
<dbReference type="EMBL" id="BGPR01000407">
    <property type="protein sequence ID" value="GBM18599.1"/>
    <property type="molecule type" value="Genomic_DNA"/>
</dbReference>
<evidence type="ECO:0000313" key="6">
    <source>
        <dbReference type="EMBL" id="GBM18599.1"/>
    </source>
</evidence>
<keyword evidence="7" id="KW-1185">Reference proteome</keyword>
<comment type="subcellular location">
    <subcellularLocation>
        <location evidence="1">Cytoplasm</location>
        <location evidence="1">Cytoskeleton</location>
        <location evidence="1">Spindle</location>
    </subcellularLocation>
</comment>
<dbReference type="Proteomes" id="UP000499080">
    <property type="component" value="Unassembled WGS sequence"/>
</dbReference>
<dbReference type="InterPro" id="IPR045140">
    <property type="entry name" value="SHCBP1-like"/>
</dbReference>
<dbReference type="PANTHER" id="PTHR14695:SF4">
    <property type="entry name" value="PROTEIN NESSUN DORMA"/>
    <property type="match status" value="1"/>
</dbReference>
<dbReference type="InterPro" id="IPR057508">
    <property type="entry name" value="SHCBP-like_N"/>
</dbReference>
<dbReference type="SMART" id="SM00710">
    <property type="entry name" value="PbH1"/>
    <property type="match status" value="3"/>
</dbReference>
<sequence length="518" mass="58533">MDPDSDFYISYSCPSVYKVDLTSFKDMLLNYTDIIGGVAFSSLETSFVEYVTSIVEPVGWKAVWRSTKNTSPLDTEYDFIAEVTNVSLQALEADIIVKSIIVDDGIAHNLDKLKEEINTENTRTVPLTELHVVSEDDFETQFEKTAIAIEYVRIFFKHICRPWDSEEETVYTEEILKSRLQLYFDMKNNVLPKTMISKIKSILKEGSRIVKELKMLYTEMQVSDSESEINEDDLMHSLTLRKKLEKLQAKMEMLENPVIRTFVTKKYTPARSLKKQPKSAPVTYVVAKEFSKDIVEKVLSLESTSVLEFEHNPEIAFKHSTVGDKIFIFPGIYECDNLGWLECDISVQGVEASLENCTVANSIEDGVQMRSLSSFTIKLSKILLSRRHGIQIDAECALSPNSFTKITMIDSQITDNGGYGIFLNNVPIAEISLQRPSGDFNVLGLFPWLKYQIEDTVMENNGENGVGVSSSCKKRDHLLSESTFLVPSNCSLTDDLNHSALSDLLNEINISIDNLEPN</sequence>
<dbReference type="Pfam" id="PF13229">
    <property type="entry name" value="Beta_helix"/>
    <property type="match status" value="1"/>
</dbReference>
<organism evidence="6 7">
    <name type="scientific">Araneus ventricosus</name>
    <name type="common">Orbweaver spider</name>
    <name type="synonym">Epeira ventricosa</name>
    <dbReference type="NCBI Taxonomy" id="182803"/>
    <lineage>
        <taxon>Eukaryota</taxon>
        <taxon>Metazoa</taxon>
        <taxon>Ecdysozoa</taxon>
        <taxon>Arthropoda</taxon>
        <taxon>Chelicerata</taxon>
        <taxon>Arachnida</taxon>
        <taxon>Araneae</taxon>
        <taxon>Araneomorphae</taxon>
        <taxon>Entelegynae</taxon>
        <taxon>Araneoidea</taxon>
        <taxon>Araneidae</taxon>
        <taxon>Araneus</taxon>
    </lineage>
</organism>
<evidence type="ECO:0000259" key="4">
    <source>
        <dbReference type="Pfam" id="PF13229"/>
    </source>
</evidence>
<keyword evidence="3" id="KW-0206">Cytoskeleton</keyword>
<dbReference type="GO" id="GO:0007283">
    <property type="term" value="P:spermatogenesis"/>
    <property type="evidence" value="ECO:0007669"/>
    <property type="project" value="TreeGrafter"/>
</dbReference>
<gene>
    <name evidence="6" type="primary">SHCBP1</name>
    <name evidence="6" type="ORF">AVEN_110271_1</name>
</gene>
<evidence type="ECO:0000313" key="7">
    <source>
        <dbReference type="Proteomes" id="UP000499080"/>
    </source>
</evidence>
<dbReference type="Gene3D" id="2.160.20.10">
    <property type="entry name" value="Single-stranded right-handed beta-helix, Pectin lyase-like"/>
    <property type="match status" value="1"/>
</dbReference>
<dbReference type="Pfam" id="PF23762">
    <property type="entry name" value="SHCBP_N"/>
    <property type="match status" value="1"/>
</dbReference>
<dbReference type="GO" id="GO:0007112">
    <property type="term" value="P:male meiosis cytokinesis"/>
    <property type="evidence" value="ECO:0007669"/>
    <property type="project" value="TreeGrafter"/>
</dbReference>
<dbReference type="PANTHER" id="PTHR14695">
    <property type="entry name" value="SHC SH2-DOMAIN BINDING PROTEIN 1-RELATED"/>
    <property type="match status" value="1"/>
</dbReference>
<evidence type="ECO:0000256" key="2">
    <source>
        <dbReference type="ARBA" id="ARBA00022490"/>
    </source>
</evidence>
<evidence type="ECO:0000256" key="3">
    <source>
        <dbReference type="ARBA" id="ARBA00023212"/>
    </source>
</evidence>
<dbReference type="SUPFAM" id="SSF51126">
    <property type="entry name" value="Pectin lyase-like"/>
    <property type="match status" value="1"/>
</dbReference>
<accession>A0A4Y2DR11</accession>
<comment type="caution">
    <text evidence="6">The sequence shown here is derived from an EMBL/GenBank/DDBJ whole genome shotgun (WGS) entry which is preliminary data.</text>
</comment>
<dbReference type="InterPro" id="IPR039448">
    <property type="entry name" value="Beta_helix"/>
</dbReference>
<dbReference type="OrthoDB" id="5978115at2759"/>
<dbReference type="InterPro" id="IPR011050">
    <property type="entry name" value="Pectin_lyase_fold/virulence"/>
</dbReference>
<feature type="domain" description="SHC SH2" evidence="5">
    <location>
        <begin position="28"/>
        <end position="260"/>
    </location>
</feature>
<evidence type="ECO:0000256" key="1">
    <source>
        <dbReference type="ARBA" id="ARBA00004186"/>
    </source>
</evidence>